<dbReference type="GO" id="GO:0004450">
    <property type="term" value="F:isocitrate dehydrogenase (NADP+) activity"/>
    <property type="evidence" value="ECO:0007669"/>
    <property type="project" value="InterPro"/>
</dbReference>
<accession>A0A2G2VG82</accession>
<reference evidence="10" key="2">
    <citation type="journal article" date="2017" name="J. Anim. Genet.">
        <title>Multiple reference genome sequences of hot pepper reveal the massive evolution of plant disease resistance genes by retroduplication.</title>
        <authorList>
            <person name="Kim S."/>
            <person name="Park J."/>
            <person name="Yeom S.-I."/>
            <person name="Kim Y.-M."/>
            <person name="Seo E."/>
            <person name="Kim K.-T."/>
            <person name="Kim M.-S."/>
            <person name="Lee J.M."/>
            <person name="Cheong K."/>
            <person name="Shin H.-S."/>
            <person name="Kim S.-B."/>
            <person name="Han K."/>
            <person name="Lee J."/>
            <person name="Park M."/>
            <person name="Lee H.-A."/>
            <person name="Lee H.-Y."/>
            <person name="Lee Y."/>
            <person name="Oh S."/>
            <person name="Lee J.H."/>
            <person name="Choi E."/>
            <person name="Choi E."/>
            <person name="Lee S.E."/>
            <person name="Jeon J."/>
            <person name="Kim H."/>
            <person name="Choi G."/>
            <person name="Song H."/>
            <person name="Lee J."/>
            <person name="Lee S.-C."/>
            <person name="Kwon J.-K."/>
            <person name="Lee H.-Y."/>
            <person name="Koo N."/>
            <person name="Hong Y."/>
            <person name="Kim R.W."/>
            <person name="Kang W.-H."/>
            <person name="Huh J.H."/>
            <person name="Kang B.-C."/>
            <person name="Yang T.-J."/>
            <person name="Lee Y.-H."/>
            <person name="Bennetzen J.L."/>
            <person name="Choi D."/>
        </authorList>
    </citation>
    <scope>NUCLEOTIDE SEQUENCE [LARGE SCALE GENOMIC DNA]</scope>
    <source>
        <strain evidence="10">cv. PBC81</strain>
    </source>
</reference>
<dbReference type="SUPFAM" id="SSF53659">
    <property type="entry name" value="Isocitrate/Isopropylmalate dehydrogenase-like"/>
    <property type="match status" value="1"/>
</dbReference>
<dbReference type="InterPro" id="IPR004790">
    <property type="entry name" value="Isocitrate_DH_NADP"/>
</dbReference>
<keyword evidence="7" id="KW-0560">Oxidoreductase</keyword>
<keyword evidence="8" id="KW-0464">Manganese</keyword>
<evidence type="ECO:0000256" key="3">
    <source>
        <dbReference type="ARBA" id="ARBA00007769"/>
    </source>
</evidence>
<evidence type="ECO:0000256" key="5">
    <source>
        <dbReference type="ARBA" id="ARBA00022723"/>
    </source>
</evidence>
<keyword evidence="4" id="KW-0816">Tricarboxylic acid cycle</keyword>
<dbReference type="OrthoDB" id="248923at2759"/>
<comment type="similarity">
    <text evidence="3">Belongs to the isocitrate and isopropylmalate dehydrogenases family.</text>
</comment>
<evidence type="ECO:0000313" key="9">
    <source>
        <dbReference type="EMBL" id="PHT31958.1"/>
    </source>
</evidence>
<gene>
    <name evidence="9" type="ORF">CQW23_28295</name>
</gene>
<comment type="caution">
    <text evidence="9">The sequence shown here is derived from an EMBL/GenBank/DDBJ whole genome shotgun (WGS) entry which is preliminary data.</text>
</comment>
<dbReference type="GO" id="GO:0005739">
    <property type="term" value="C:mitochondrion"/>
    <property type="evidence" value="ECO:0007669"/>
    <property type="project" value="TreeGrafter"/>
</dbReference>
<evidence type="ECO:0000256" key="4">
    <source>
        <dbReference type="ARBA" id="ARBA00022532"/>
    </source>
</evidence>
<keyword evidence="10" id="KW-1185">Reference proteome</keyword>
<dbReference type="STRING" id="33114.A0A2G2VG82"/>
<sequence>MPKRYLHVDSLDSSTVDINSQTEAIEDLFLNVLYRDTKSDVDALEDWSLDKAPFMEDKSNKGDFGGFVLDDLFIENENKVFATSLNKLDIKYFDLGLPHRDTTDNKVAIKSTKATLKYNVVIKCATITPDEACMKEFNLKHMCNRTNGSIRNILNDPKIILQRRTVKKGNRTVAPILPKWTELSADAATWEYLIVLQARFSGFDP</sequence>
<evidence type="ECO:0000256" key="1">
    <source>
        <dbReference type="ARBA" id="ARBA00001936"/>
    </source>
</evidence>
<dbReference type="GO" id="GO:0006102">
    <property type="term" value="P:isocitrate metabolic process"/>
    <property type="evidence" value="ECO:0007669"/>
    <property type="project" value="InterPro"/>
</dbReference>
<dbReference type="GO" id="GO:0046872">
    <property type="term" value="F:metal ion binding"/>
    <property type="evidence" value="ECO:0007669"/>
    <property type="project" value="UniProtKB-KW"/>
</dbReference>
<keyword evidence="6" id="KW-0460">Magnesium</keyword>
<dbReference type="Gene3D" id="3.40.718.10">
    <property type="entry name" value="Isopropylmalate Dehydrogenase"/>
    <property type="match status" value="1"/>
</dbReference>
<evidence type="ECO:0000313" key="10">
    <source>
        <dbReference type="Proteomes" id="UP000224567"/>
    </source>
</evidence>
<dbReference type="EMBL" id="MLFT02000012">
    <property type="protein sequence ID" value="PHT31958.1"/>
    <property type="molecule type" value="Genomic_DNA"/>
</dbReference>
<dbReference type="PANTHER" id="PTHR11822">
    <property type="entry name" value="NADP-SPECIFIC ISOCITRATE DEHYDROGENASE"/>
    <property type="match status" value="1"/>
</dbReference>
<comment type="cofactor">
    <cofactor evidence="1">
        <name>Mn(2+)</name>
        <dbReference type="ChEBI" id="CHEBI:29035"/>
    </cofactor>
</comment>
<dbReference type="AlphaFoldDB" id="A0A2G2VG82"/>
<comment type="cofactor">
    <cofactor evidence="2">
        <name>Mg(2+)</name>
        <dbReference type="ChEBI" id="CHEBI:18420"/>
    </cofactor>
</comment>
<evidence type="ECO:0000256" key="6">
    <source>
        <dbReference type="ARBA" id="ARBA00022842"/>
    </source>
</evidence>
<dbReference type="Proteomes" id="UP000224567">
    <property type="component" value="Unassembled WGS sequence"/>
</dbReference>
<reference evidence="9 10" key="1">
    <citation type="journal article" date="2017" name="Genome Biol.">
        <title>New reference genome sequences of hot pepper reveal the massive evolution of plant disease-resistance genes by retroduplication.</title>
        <authorList>
            <person name="Kim S."/>
            <person name="Park J."/>
            <person name="Yeom S.I."/>
            <person name="Kim Y.M."/>
            <person name="Seo E."/>
            <person name="Kim K.T."/>
            <person name="Kim M.S."/>
            <person name="Lee J.M."/>
            <person name="Cheong K."/>
            <person name="Shin H.S."/>
            <person name="Kim S.B."/>
            <person name="Han K."/>
            <person name="Lee J."/>
            <person name="Park M."/>
            <person name="Lee H.A."/>
            <person name="Lee H.Y."/>
            <person name="Lee Y."/>
            <person name="Oh S."/>
            <person name="Lee J.H."/>
            <person name="Choi E."/>
            <person name="Choi E."/>
            <person name="Lee S.E."/>
            <person name="Jeon J."/>
            <person name="Kim H."/>
            <person name="Choi G."/>
            <person name="Song H."/>
            <person name="Lee J."/>
            <person name="Lee S.C."/>
            <person name="Kwon J.K."/>
            <person name="Lee H.Y."/>
            <person name="Koo N."/>
            <person name="Hong Y."/>
            <person name="Kim R.W."/>
            <person name="Kang W.H."/>
            <person name="Huh J.H."/>
            <person name="Kang B.C."/>
            <person name="Yang T.J."/>
            <person name="Lee Y.H."/>
            <person name="Bennetzen J.L."/>
            <person name="Choi D."/>
        </authorList>
    </citation>
    <scope>NUCLEOTIDE SEQUENCE [LARGE SCALE GENOMIC DNA]</scope>
    <source>
        <strain evidence="10">cv. PBC81</strain>
    </source>
</reference>
<evidence type="ECO:0000256" key="7">
    <source>
        <dbReference type="ARBA" id="ARBA00023002"/>
    </source>
</evidence>
<proteinExistence type="inferred from homology"/>
<protein>
    <submittedName>
        <fullName evidence="9">Isocitrate dehydrogenase [NADP]</fullName>
    </submittedName>
</protein>
<evidence type="ECO:0000256" key="2">
    <source>
        <dbReference type="ARBA" id="ARBA00001946"/>
    </source>
</evidence>
<evidence type="ECO:0000256" key="8">
    <source>
        <dbReference type="ARBA" id="ARBA00023211"/>
    </source>
</evidence>
<dbReference type="GO" id="GO:0006739">
    <property type="term" value="P:NADP+ metabolic process"/>
    <property type="evidence" value="ECO:0007669"/>
    <property type="project" value="TreeGrafter"/>
</dbReference>
<dbReference type="GO" id="GO:0006099">
    <property type="term" value="P:tricarboxylic acid cycle"/>
    <property type="evidence" value="ECO:0007669"/>
    <property type="project" value="UniProtKB-KW"/>
</dbReference>
<dbReference type="PANTHER" id="PTHR11822:SF34">
    <property type="entry name" value="ISOCITRATE DEHYDROGENASE [NADP]"/>
    <property type="match status" value="1"/>
</dbReference>
<name>A0A2G2VG82_CAPBA</name>
<organism evidence="9 10">
    <name type="scientific">Capsicum baccatum</name>
    <name type="common">Peruvian pepper</name>
    <dbReference type="NCBI Taxonomy" id="33114"/>
    <lineage>
        <taxon>Eukaryota</taxon>
        <taxon>Viridiplantae</taxon>
        <taxon>Streptophyta</taxon>
        <taxon>Embryophyta</taxon>
        <taxon>Tracheophyta</taxon>
        <taxon>Spermatophyta</taxon>
        <taxon>Magnoliopsida</taxon>
        <taxon>eudicotyledons</taxon>
        <taxon>Gunneridae</taxon>
        <taxon>Pentapetalae</taxon>
        <taxon>asterids</taxon>
        <taxon>lamiids</taxon>
        <taxon>Solanales</taxon>
        <taxon>Solanaceae</taxon>
        <taxon>Solanoideae</taxon>
        <taxon>Capsiceae</taxon>
        <taxon>Capsicum</taxon>
    </lineage>
</organism>
<keyword evidence="5" id="KW-0479">Metal-binding</keyword>